<dbReference type="EMBL" id="JBJKFK010004027">
    <property type="protein sequence ID" value="KAL3309347.1"/>
    <property type="molecule type" value="Genomic_DNA"/>
</dbReference>
<evidence type="ECO:0000259" key="8">
    <source>
        <dbReference type="Pfam" id="PF08016"/>
    </source>
</evidence>
<reference evidence="10 11" key="1">
    <citation type="submission" date="2024-11" db="EMBL/GenBank/DDBJ databases">
        <title>Adaptive evolution of stress response genes in parasites aligns with host niche diversity.</title>
        <authorList>
            <person name="Hahn C."/>
            <person name="Resl P."/>
        </authorList>
    </citation>
    <scope>NUCLEOTIDE SEQUENCE [LARGE SCALE GENOMIC DNA]</scope>
    <source>
        <strain evidence="10">EGGRZ-B1_66</strain>
        <tissue evidence="10">Body</tissue>
    </source>
</reference>
<dbReference type="AlphaFoldDB" id="A0ABD2PPD1"/>
<comment type="similarity">
    <text evidence="2">Belongs to the polycystin family.</text>
</comment>
<evidence type="ECO:0000256" key="6">
    <source>
        <dbReference type="ARBA" id="ARBA00023180"/>
    </source>
</evidence>
<feature type="domain" description="Polycystin cation channel PKD1/PKD2" evidence="8">
    <location>
        <begin position="128"/>
        <end position="187"/>
    </location>
</feature>
<keyword evidence="11" id="KW-1185">Reference proteome</keyword>
<feature type="transmembrane region" description="Helical" evidence="7">
    <location>
        <begin position="132"/>
        <end position="150"/>
    </location>
</feature>
<dbReference type="Proteomes" id="UP001626550">
    <property type="component" value="Unassembled WGS sequence"/>
</dbReference>
<evidence type="ECO:0000256" key="3">
    <source>
        <dbReference type="ARBA" id="ARBA00022692"/>
    </source>
</evidence>
<dbReference type="PANTHER" id="PTHR10877">
    <property type="entry name" value="POLYCYSTIN FAMILY MEMBER"/>
    <property type="match status" value="1"/>
</dbReference>
<dbReference type="InterPro" id="IPR051223">
    <property type="entry name" value="Polycystin"/>
</dbReference>
<accession>A0ABD2PPD1</accession>
<keyword evidence="5 7" id="KW-0472">Membrane</keyword>
<dbReference type="Pfam" id="PF08016">
    <property type="entry name" value="PKD_channel"/>
    <property type="match status" value="1"/>
</dbReference>
<keyword evidence="3 7" id="KW-0812">Transmembrane</keyword>
<dbReference type="InterPro" id="IPR013122">
    <property type="entry name" value="PKD1_2_channel"/>
</dbReference>
<evidence type="ECO:0000256" key="1">
    <source>
        <dbReference type="ARBA" id="ARBA00004141"/>
    </source>
</evidence>
<dbReference type="PANTHER" id="PTHR10877:SF194">
    <property type="entry name" value="LOCATION OF VULVA DEFECTIVE 1"/>
    <property type="match status" value="1"/>
</dbReference>
<dbReference type="InterPro" id="IPR003915">
    <property type="entry name" value="PKD_2"/>
</dbReference>
<evidence type="ECO:0000259" key="9">
    <source>
        <dbReference type="Pfam" id="PF20519"/>
    </source>
</evidence>
<evidence type="ECO:0000313" key="11">
    <source>
        <dbReference type="Proteomes" id="UP001626550"/>
    </source>
</evidence>
<evidence type="ECO:0000256" key="7">
    <source>
        <dbReference type="SAM" id="Phobius"/>
    </source>
</evidence>
<feature type="transmembrane region" description="Helical" evidence="7">
    <location>
        <begin position="170"/>
        <end position="188"/>
    </location>
</feature>
<evidence type="ECO:0000313" key="10">
    <source>
        <dbReference type="EMBL" id="KAL3309347.1"/>
    </source>
</evidence>
<dbReference type="GO" id="GO:0016020">
    <property type="term" value="C:membrane"/>
    <property type="evidence" value="ECO:0007669"/>
    <property type="project" value="UniProtKB-SubCell"/>
</dbReference>
<feature type="non-terminal residue" evidence="10">
    <location>
        <position position="189"/>
    </location>
</feature>
<evidence type="ECO:0000256" key="5">
    <source>
        <dbReference type="ARBA" id="ARBA00023136"/>
    </source>
</evidence>
<dbReference type="InterPro" id="IPR046791">
    <property type="entry name" value="Polycystin_dom"/>
</dbReference>
<protein>
    <submittedName>
        <fullName evidence="10">Polycystic kidney disease 1-like 2</fullName>
    </submittedName>
</protein>
<keyword evidence="4 7" id="KW-1133">Transmembrane helix</keyword>
<keyword evidence="6" id="KW-0325">Glycoprotein</keyword>
<comment type="caution">
    <text evidence="10">The sequence shown here is derived from an EMBL/GenBank/DDBJ whole genome shotgun (WGS) entry which is preliminary data.</text>
</comment>
<proteinExistence type="inferred from homology"/>
<organism evidence="10 11">
    <name type="scientific">Cichlidogyrus casuarinus</name>
    <dbReference type="NCBI Taxonomy" id="1844966"/>
    <lineage>
        <taxon>Eukaryota</taxon>
        <taxon>Metazoa</taxon>
        <taxon>Spiralia</taxon>
        <taxon>Lophotrochozoa</taxon>
        <taxon>Platyhelminthes</taxon>
        <taxon>Monogenea</taxon>
        <taxon>Monopisthocotylea</taxon>
        <taxon>Dactylogyridea</taxon>
        <taxon>Ancyrocephalidae</taxon>
        <taxon>Cichlidogyrus</taxon>
    </lineage>
</organism>
<feature type="domain" description="Polycystin" evidence="9">
    <location>
        <begin position="5"/>
        <end position="122"/>
    </location>
</feature>
<gene>
    <name evidence="10" type="primary">PKD1L2_7</name>
    <name evidence="10" type="ORF">Ciccas_012106</name>
</gene>
<evidence type="ECO:0000256" key="4">
    <source>
        <dbReference type="ARBA" id="ARBA00022989"/>
    </source>
</evidence>
<evidence type="ECO:0000256" key="2">
    <source>
        <dbReference type="ARBA" id="ARBA00007200"/>
    </source>
</evidence>
<dbReference type="PRINTS" id="PR01433">
    <property type="entry name" value="POLYCYSTIN2"/>
</dbReference>
<sequence>MYSQEEGNFMDGWQRVTENRQPHPWFAYNSADTLGGYPFLGIVEWYSAGGYPVNLTGTASEIQNTLDSLQNMHWIDAATRAIFLEFTVYNPNLNMFANSIGLVEFPAIGGAVVYARVEPFYMLSYLNADLKAFQLATQVLFLVILLFYLAKEVRSLLINRLDYFKDPWSYCELFIIIGSLAAIGFFVLL</sequence>
<dbReference type="Pfam" id="PF20519">
    <property type="entry name" value="Polycystin_dom"/>
    <property type="match status" value="1"/>
</dbReference>
<name>A0ABD2PPD1_9PLAT</name>
<comment type="subcellular location">
    <subcellularLocation>
        <location evidence="1">Membrane</location>
        <topology evidence="1">Multi-pass membrane protein</topology>
    </subcellularLocation>
</comment>